<dbReference type="EMBL" id="LQZG01000003">
    <property type="protein sequence ID" value="OAB86958.1"/>
    <property type="molecule type" value="Genomic_DNA"/>
</dbReference>
<feature type="compositionally biased region" description="Basic and acidic residues" evidence="1">
    <location>
        <begin position="1"/>
        <end position="22"/>
    </location>
</feature>
<feature type="region of interest" description="Disordered" evidence="1">
    <location>
        <begin position="1"/>
        <end position="45"/>
    </location>
</feature>
<accession>A0A176QBD6</accession>
<evidence type="ECO:0000313" key="2">
    <source>
        <dbReference type="EMBL" id="OAB86958.1"/>
    </source>
</evidence>
<protein>
    <submittedName>
        <fullName evidence="2">Uncharacterized protein</fullName>
    </submittedName>
</protein>
<evidence type="ECO:0000256" key="1">
    <source>
        <dbReference type="SAM" id="MobiDB-lite"/>
    </source>
</evidence>
<dbReference type="Proteomes" id="UP000076976">
    <property type="component" value="Unassembled WGS sequence"/>
</dbReference>
<proteinExistence type="predicted"/>
<evidence type="ECO:0000313" key="3">
    <source>
        <dbReference type="Proteomes" id="UP000076976"/>
    </source>
</evidence>
<gene>
    <name evidence="2" type="ORF">AWH69_11235</name>
</gene>
<dbReference type="AlphaFoldDB" id="A0A176QBD6"/>
<organism evidence="2 3">
    <name type="scientific">Janibacter melonis</name>
    <dbReference type="NCBI Taxonomy" id="262209"/>
    <lineage>
        <taxon>Bacteria</taxon>
        <taxon>Bacillati</taxon>
        <taxon>Actinomycetota</taxon>
        <taxon>Actinomycetes</taxon>
        <taxon>Micrococcales</taxon>
        <taxon>Intrasporangiaceae</taxon>
        <taxon>Janibacter</taxon>
    </lineage>
</organism>
<comment type="caution">
    <text evidence="2">The sequence shown here is derived from an EMBL/GenBank/DDBJ whole genome shotgun (WGS) entry which is preliminary data.</text>
</comment>
<dbReference type="RefSeq" id="WP_068275488.1">
    <property type="nucleotide sequence ID" value="NZ_LQZG01000003.1"/>
</dbReference>
<sequence length="160" mass="17171">MTQDPRREELAAHDERGTRDGETVEVVPTHGPEHDTEVHPHVSKSGERVVLNTTAGEDGTEAVRAQAAALLRVVGEAGGLTQDELTERVHEAMAATGAGDQPTVVARSVAEAIQRGIRSRLVIETDDGAVLGVYDAPADEVERVHPNVTDPAHEDRPFYT</sequence>
<name>A0A176QBD6_9MICO</name>
<keyword evidence="3" id="KW-1185">Reference proteome</keyword>
<feature type="compositionally biased region" description="Basic and acidic residues" evidence="1">
    <location>
        <begin position="31"/>
        <end position="45"/>
    </location>
</feature>
<reference evidence="2 3" key="1">
    <citation type="submission" date="2016-01" db="EMBL/GenBank/DDBJ databases">
        <title>Janibacter melonis strain CD11_4 genome sequencing and assembly.</title>
        <authorList>
            <person name="Nair G.R."/>
            <person name="Kaur G."/>
            <person name="Chander A.M."/>
            <person name="Mayilraj S."/>
        </authorList>
    </citation>
    <scope>NUCLEOTIDE SEQUENCE [LARGE SCALE GENOMIC DNA]</scope>
    <source>
        <strain evidence="2 3">CD11-4</strain>
    </source>
</reference>